<gene>
    <name evidence="1" type="ORF">POL67_06585</name>
</gene>
<name>A0ABT5EGW2_9BACT</name>
<evidence type="ECO:0000313" key="1">
    <source>
        <dbReference type="EMBL" id="MDC0741006.1"/>
    </source>
</evidence>
<dbReference type="EMBL" id="JAQNDO010000001">
    <property type="protein sequence ID" value="MDC0741006.1"/>
    <property type="molecule type" value="Genomic_DNA"/>
</dbReference>
<proteinExistence type="predicted"/>
<sequence>MSAFGTPRELALVAFLVGLVVIHSVVPRIGEAIGGFFDRKKGGGKTSRSEGAG</sequence>
<organism evidence="1 2">
    <name type="scientific">Polyangium mundeleinium</name>
    <dbReference type="NCBI Taxonomy" id="2995306"/>
    <lineage>
        <taxon>Bacteria</taxon>
        <taxon>Pseudomonadati</taxon>
        <taxon>Myxococcota</taxon>
        <taxon>Polyangia</taxon>
        <taxon>Polyangiales</taxon>
        <taxon>Polyangiaceae</taxon>
        <taxon>Polyangium</taxon>
    </lineage>
</organism>
<keyword evidence="2" id="KW-1185">Reference proteome</keyword>
<evidence type="ECO:0000313" key="2">
    <source>
        <dbReference type="Proteomes" id="UP001221411"/>
    </source>
</evidence>
<protein>
    <recommendedName>
        <fullName evidence="3">Twin-arginine translocase TatA/TatE family subunit</fullName>
    </recommendedName>
</protein>
<comment type="caution">
    <text evidence="1">The sequence shown here is derived from an EMBL/GenBank/DDBJ whole genome shotgun (WGS) entry which is preliminary data.</text>
</comment>
<dbReference type="RefSeq" id="WP_271916216.1">
    <property type="nucleotide sequence ID" value="NZ_JAQNDO010000001.1"/>
</dbReference>
<reference evidence="1 2" key="1">
    <citation type="submission" date="2022-11" db="EMBL/GenBank/DDBJ databases">
        <title>Minimal conservation of predation-associated metabolite biosynthetic gene clusters underscores biosynthetic potential of Myxococcota including descriptions for ten novel species: Archangium lansinium sp. nov., Myxococcus landrumus sp. nov., Nannocystis bai.</title>
        <authorList>
            <person name="Ahearne A."/>
            <person name="Stevens C."/>
            <person name="Dowd S."/>
        </authorList>
    </citation>
    <scope>NUCLEOTIDE SEQUENCE [LARGE SCALE GENOMIC DNA]</scope>
    <source>
        <strain evidence="1 2">RJM3</strain>
    </source>
</reference>
<evidence type="ECO:0008006" key="3">
    <source>
        <dbReference type="Google" id="ProtNLM"/>
    </source>
</evidence>
<dbReference type="Proteomes" id="UP001221411">
    <property type="component" value="Unassembled WGS sequence"/>
</dbReference>
<accession>A0ABT5EGW2</accession>